<dbReference type="InterPro" id="IPR006311">
    <property type="entry name" value="TAT_signal"/>
</dbReference>
<evidence type="ECO:0000313" key="3">
    <source>
        <dbReference type="Proteomes" id="UP000587462"/>
    </source>
</evidence>
<dbReference type="EMBL" id="JABBXF010000050">
    <property type="protein sequence ID" value="NVK80289.1"/>
    <property type="molecule type" value="Genomic_DNA"/>
</dbReference>
<feature type="chain" id="PRO_5039431973" evidence="1">
    <location>
        <begin position="22"/>
        <end position="62"/>
    </location>
</feature>
<sequence>MSRARRTVLALAAGTVLTVLAVVVPAASAQAAPAGSIGGFVCGAGQGTLDFVGLHPGGTCPQ</sequence>
<dbReference type="Proteomes" id="UP000587462">
    <property type="component" value="Unassembled WGS sequence"/>
</dbReference>
<proteinExistence type="predicted"/>
<dbReference type="AlphaFoldDB" id="A0A7Y7B7K2"/>
<organism evidence="2 3">
    <name type="scientific">Streptomyces morookaense</name>
    <name type="common">Streptoverticillium morookaense</name>
    <dbReference type="NCBI Taxonomy" id="1970"/>
    <lineage>
        <taxon>Bacteria</taxon>
        <taxon>Bacillati</taxon>
        <taxon>Actinomycetota</taxon>
        <taxon>Actinomycetes</taxon>
        <taxon>Kitasatosporales</taxon>
        <taxon>Streptomycetaceae</taxon>
        <taxon>Streptomyces</taxon>
    </lineage>
</organism>
<comment type="caution">
    <text evidence="2">The sequence shown here is derived from an EMBL/GenBank/DDBJ whole genome shotgun (WGS) entry which is preliminary data.</text>
</comment>
<reference evidence="2 3" key="1">
    <citation type="submission" date="2020-04" db="EMBL/GenBank/DDBJ databases">
        <title>Draft Genome Sequence of Streptomyces morookaense DSM 40503, an 8-azaguanine-producing strain.</title>
        <authorList>
            <person name="Qi J."/>
            <person name="Gao J.-M."/>
        </authorList>
    </citation>
    <scope>NUCLEOTIDE SEQUENCE [LARGE SCALE GENOMIC DNA]</scope>
    <source>
        <strain evidence="2 3">DSM 40503</strain>
    </source>
</reference>
<name>A0A7Y7B7K2_STRMO</name>
<evidence type="ECO:0000256" key="1">
    <source>
        <dbReference type="SAM" id="SignalP"/>
    </source>
</evidence>
<keyword evidence="3" id="KW-1185">Reference proteome</keyword>
<evidence type="ECO:0000313" key="2">
    <source>
        <dbReference type="EMBL" id="NVK80289.1"/>
    </source>
</evidence>
<dbReference type="RefSeq" id="WP_171084061.1">
    <property type="nucleotide sequence ID" value="NZ_BNBU01000008.1"/>
</dbReference>
<feature type="signal peptide" evidence="1">
    <location>
        <begin position="1"/>
        <end position="21"/>
    </location>
</feature>
<protein>
    <submittedName>
        <fullName evidence="2">Uncharacterized protein</fullName>
    </submittedName>
</protein>
<dbReference type="PROSITE" id="PS51318">
    <property type="entry name" value="TAT"/>
    <property type="match status" value="1"/>
</dbReference>
<accession>A0A7Y7B7K2</accession>
<keyword evidence="1" id="KW-0732">Signal</keyword>
<gene>
    <name evidence="2" type="ORF">HG542_21900</name>
</gene>